<dbReference type="InterPro" id="IPR015813">
    <property type="entry name" value="Pyrv/PenolPyrv_kinase-like_dom"/>
</dbReference>
<keyword evidence="6" id="KW-0456">Lyase</keyword>
<protein>
    <submittedName>
        <fullName evidence="6">Citrate lyase subunit beta / citryl-CoA lyase</fullName>
    </submittedName>
</protein>
<name>A0A1H6G667_9EURY</name>
<feature type="region of interest" description="Disordered" evidence="4">
    <location>
        <begin position="1"/>
        <end position="21"/>
    </location>
</feature>
<evidence type="ECO:0000313" key="7">
    <source>
        <dbReference type="Proteomes" id="UP000199112"/>
    </source>
</evidence>
<evidence type="ECO:0000256" key="2">
    <source>
        <dbReference type="ARBA" id="ARBA00022723"/>
    </source>
</evidence>
<keyword evidence="3" id="KW-0460">Magnesium</keyword>
<dbReference type="SUPFAM" id="SSF51621">
    <property type="entry name" value="Phosphoenolpyruvate/pyruvate domain"/>
    <property type="match status" value="1"/>
</dbReference>
<gene>
    <name evidence="6" type="ORF">SAMN04487967_3405</name>
</gene>
<dbReference type="Gene3D" id="3.20.20.60">
    <property type="entry name" value="Phosphoenolpyruvate-binding domains"/>
    <property type="match status" value="1"/>
</dbReference>
<reference evidence="7" key="1">
    <citation type="submission" date="2016-10" db="EMBL/GenBank/DDBJ databases">
        <authorList>
            <person name="Varghese N."/>
            <person name="Submissions S."/>
        </authorList>
    </citation>
    <scope>NUCLEOTIDE SEQUENCE [LARGE SCALE GENOMIC DNA]</scope>
    <source>
        <strain evidence="7">CGMCC 1.8981</strain>
    </source>
</reference>
<dbReference type="InterPro" id="IPR005000">
    <property type="entry name" value="Aldolase/citrate-lyase_domain"/>
</dbReference>
<dbReference type="GO" id="GO:0006107">
    <property type="term" value="P:oxaloacetate metabolic process"/>
    <property type="evidence" value="ECO:0007669"/>
    <property type="project" value="TreeGrafter"/>
</dbReference>
<dbReference type="GO" id="GO:0016829">
    <property type="term" value="F:lyase activity"/>
    <property type="evidence" value="ECO:0007669"/>
    <property type="project" value="UniProtKB-KW"/>
</dbReference>
<dbReference type="EMBL" id="FNWL01000005">
    <property type="protein sequence ID" value="SEH17833.1"/>
    <property type="molecule type" value="Genomic_DNA"/>
</dbReference>
<keyword evidence="7" id="KW-1185">Reference proteome</keyword>
<dbReference type="RefSeq" id="WP_090508157.1">
    <property type="nucleotide sequence ID" value="NZ_FNWL01000005.1"/>
</dbReference>
<accession>A0A1H6G667</accession>
<feature type="domain" description="HpcH/HpaI aldolase/citrate lyase" evidence="5">
    <location>
        <begin position="8"/>
        <end position="236"/>
    </location>
</feature>
<comment type="cofactor">
    <cofactor evidence="1">
        <name>Mg(2+)</name>
        <dbReference type="ChEBI" id="CHEBI:18420"/>
    </cofactor>
</comment>
<sequence>MRTRRSELTTPGSSMKMMEKAAESDADEVMLDLEDAVAPSEKKPAREKIVDAIHEFDWSHKVVAVRINDLETPNAYGDIVTVVEGAGEHIDTIIVPKIKRAGDIYTVETLLDQIEANHDIENTIGIETLIEETEALQNVDEIAATGDRLEALIFGPGDYSASQGVQLKSIGAHGDEGNYPGDIWHYVRNQIVVAARSNGLDAIDGPYGDFSDPEGYREECIRSNTLGFVGKWAIHPSQIEIANEAYKPEDEIVDHAQKVVDAMDEGVEDGLGAVRVDGEMIDEASARKARNTLERARQIGMID</sequence>
<evidence type="ECO:0000256" key="1">
    <source>
        <dbReference type="ARBA" id="ARBA00001946"/>
    </source>
</evidence>
<dbReference type="GO" id="GO:0000287">
    <property type="term" value="F:magnesium ion binding"/>
    <property type="evidence" value="ECO:0007669"/>
    <property type="project" value="TreeGrafter"/>
</dbReference>
<proteinExistence type="predicted"/>
<dbReference type="Pfam" id="PF03328">
    <property type="entry name" value="HpcH_HpaI"/>
    <property type="match status" value="1"/>
</dbReference>
<dbReference type="InterPro" id="IPR011206">
    <property type="entry name" value="Citrate_lyase_beta/mcl1/mcl2"/>
</dbReference>
<dbReference type="Proteomes" id="UP000199112">
    <property type="component" value="Unassembled WGS sequence"/>
</dbReference>
<dbReference type="InterPro" id="IPR040442">
    <property type="entry name" value="Pyrv_kinase-like_dom_sf"/>
</dbReference>
<evidence type="ECO:0000313" key="6">
    <source>
        <dbReference type="EMBL" id="SEH17833.1"/>
    </source>
</evidence>
<keyword evidence="2" id="KW-0479">Metal-binding</keyword>
<organism evidence="6 7">
    <name type="scientific">Natronorubrum sediminis</name>
    <dbReference type="NCBI Taxonomy" id="640943"/>
    <lineage>
        <taxon>Archaea</taxon>
        <taxon>Methanobacteriati</taxon>
        <taxon>Methanobacteriota</taxon>
        <taxon>Stenosarchaea group</taxon>
        <taxon>Halobacteria</taxon>
        <taxon>Halobacteriales</taxon>
        <taxon>Natrialbaceae</taxon>
        <taxon>Natronorubrum</taxon>
    </lineage>
</organism>
<dbReference type="PANTHER" id="PTHR32308:SF10">
    <property type="entry name" value="CITRATE LYASE SUBUNIT BETA"/>
    <property type="match status" value="1"/>
</dbReference>
<evidence type="ECO:0000259" key="5">
    <source>
        <dbReference type="Pfam" id="PF03328"/>
    </source>
</evidence>
<evidence type="ECO:0000256" key="4">
    <source>
        <dbReference type="SAM" id="MobiDB-lite"/>
    </source>
</evidence>
<evidence type="ECO:0000256" key="3">
    <source>
        <dbReference type="ARBA" id="ARBA00022842"/>
    </source>
</evidence>
<dbReference type="PANTHER" id="PTHR32308">
    <property type="entry name" value="LYASE BETA SUBUNIT, PUTATIVE (AFU_ORTHOLOGUE AFUA_4G13030)-RELATED"/>
    <property type="match status" value="1"/>
</dbReference>
<dbReference type="AlphaFoldDB" id="A0A1H6G667"/>
<dbReference type="PIRSF" id="PIRSF015582">
    <property type="entry name" value="Cit_lyase_B"/>
    <property type="match status" value="1"/>
</dbReference>